<dbReference type="PANTHER" id="PTHR23506">
    <property type="entry name" value="GH10249P"/>
    <property type="match status" value="1"/>
</dbReference>
<dbReference type="InterPro" id="IPR001958">
    <property type="entry name" value="Tet-R_TetA/multi-R_MdtG-like"/>
</dbReference>
<proteinExistence type="inferred from homology"/>
<comment type="caution">
    <text evidence="10">The sequence shown here is derived from an EMBL/GenBank/DDBJ whole genome shotgun (WGS) entry which is preliminary data.</text>
</comment>
<feature type="transmembrane region" description="Helical" evidence="8">
    <location>
        <begin position="101"/>
        <end position="119"/>
    </location>
</feature>
<evidence type="ECO:0000313" key="10">
    <source>
        <dbReference type="EMBL" id="OQD90633.1"/>
    </source>
</evidence>
<evidence type="ECO:0000256" key="2">
    <source>
        <dbReference type="ARBA" id="ARBA00006829"/>
    </source>
</evidence>
<evidence type="ECO:0000313" key="11">
    <source>
        <dbReference type="Proteomes" id="UP000191672"/>
    </source>
</evidence>
<dbReference type="PANTHER" id="PTHR23506:SF23">
    <property type="entry name" value="GH10249P"/>
    <property type="match status" value="1"/>
</dbReference>
<name>A0A1V6QN36_9EURO</name>
<dbReference type="SUPFAM" id="SSF103473">
    <property type="entry name" value="MFS general substrate transporter"/>
    <property type="match status" value="1"/>
</dbReference>
<gene>
    <name evidence="10" type="ORF">PENANT_c001G02632</name>
</gene>
<dbReference type="PRINTS" id="PR01035">
    <property type="entry name" value="TCRTETA"/>
</dbReference>
<dbReference type="AlphaFoldDB" id="A0A1V6QN36"/>
<evidence type="ECO:0000256" key="3">
    <source>
        <dbReference type="ARBA" id="ARBA00022448"/>
    </source>
</evidence>
<feature type="transmembrane region" description="Helical" evidence="8">
    <location>
        <begin position="341"/>
        <end position="363"/>
    </location>
</feature>
<evidence type="ECO:0000259" key="9">
    <source>
        <dbReference type="PROSITE" id="PS50850"/>
    </source>
</evidence>
<dbReference type="GO" id="GO:0016020">
    <property type="term" value="C:membrane"/>
    <property type="evidence" value="ECO:0007669"/>
    <property type="project" value="UniProtKB-SubCell"/>
</dbReference>
<comment type="similarity">
    <text evidence="2">Belongs to the major facilitator superfamily. Vesicular transporter family.</text>
</comment>
<keyword evidence="4 8" id="KW-0812">Transmembrane</keyword>
<feature type="transmembrane region" description="Helical" evidence="8">
    <location>
        <begin position="422"/>
        <end position="444"/>
    </location>
</feature>
<sequence length="461" mass="49041">MFVVSFAAATDIFMYGLIVPVTPTALQDRVGLSEGSIQSWTSILLALYSAALLGFSPIVGYLADRSESRRWPLLIGLVALGAATALLCVGTNIGLWIAGRLFQGAAAAVVWSVGLALMVDTVGKEDLGQAIGYVSMGISVGTLAGPLLGGVLYQNGGYYAVFGLAFGLIGVDIFLRVILIERRHAIKWLASDERPLSANGQPTTKKGPKGKPSSSASNTFDTDTSPKSPPSRSALHRVNTLLKSPRLIVSLWGYFIISLVLTSFDSVLPLYVQETFNWEQTGQGLIFIPLMVPHVLDPVTGLVIDKFPRASRYITAGVFLASVPVMTLLRLVTDNTMQHKILLCALLALLGFCFAVAMPPIVAEVFYAVQEKEDETPDIFGRGGAMALAFGLSNMGFAAGSLIGPFFAGFIRQEAGWGTMGWALGLCVGVSALPVLLFLGGWILRKPKSSEETSIAEGDSS</sequence>
<dbReference type="InterPro" id="IPR011701">
    <property type="entry name" value="MFS"/>
</dbReference>
<dbReference type="Gene3D" id="1.20.1250.20">
    <property type="entry name" value="MFS general substrate transporter like domains"/>
    <property type="match status" value="2"/>
</dbReference>
<keyword evidence="3" id="KW-0813">Transport</keyword>
<keyword evidence="5 8" id="KW-1133">Transmembrane helix</keyword>
<dbReference type="STRING" id="416450.A0A1V6QN36"/>
<feature type="transmembrane region" description="Helical" evidence="8">
    <location>
        <begin position="383"/>
        <end position="410"/>
    </location>
</feature>
<accession>A0A1V6QN36</accession>
<keyword evidence="11" id="KW-1185">Reference proteome</keyword>
<evidence type="ECO:0000256" key="6">
    <source>
        <dbReference type="ARBA" id="ARBA00023136"/>
    </source>
</evidence>
<feature type="transmembrane region" description="Helical" evidence="8">
    <location>
        <begin position="131"/>
        <end position="153"/>
    </location>
</feature>
<organism evidence="10 11">
    <name type="scientific">Penicillium antarcticum</name>
    <dbReference type="NCBI Taxonomy" id="416450"/>
    <lineage>
        <taxon>Eukaryota</taxon>
        <taxon>Fungi</taxon>
        <taxon>Dikarya</taxon>
        <taxon>Ascomycota</taxon>
        <taxon>Pezizomycotina</taxon>
        <taxon>Eurotiomycetes</taxon>
        <taxon>Eurotiomycetidae</taxon>
        <taxon>Eurotiales</taxon>
        <taxon>Aspergillaceae</taxon>
        <taxon>Penicillium</taxon>
    </lineage>
</organism>
<dbReference type="InterPro" id="IPR050930">
    <property type="entry name" value="MFS_Vesicular_Transporter"/>
</dbReference>
<feature type="transmembrane region" description="Helical" evidence="8">
    <location>
        <begin position="40"/>
        <end position="62"/>
    </location>
</feature>
<feature type="transmembrane region" description="Helical" evidence="8">
    <location>
        <begin position="251"/>
        <end position="272"/>
    </location>
</feature>
<dbReference type="Proteomes" id="UP000191672">
    <property type="component" value="Unassembled WGS sequence"/>
</dbReference>
<evidence type="ECO:0000256" key="8">
    <source>
        <dbReference type="SAM" id="Phobius"/>
    </source>
</evidence>
<feature type="region of interest" description="Disordered" evidence="7">
    <location>
        <begin position="196"/>
        <end position="233"/>
    </location>
</feature>
<dbReference type="CDD" id="cd17325">
    <property type="entry name" value="MFS_MdtG_SLC18_like"/>
    <property type="match status" value="1"/>
</dbReference>
<feature type="domain" description="Major facilitator superfamily (MFS) profile" evidence="9">
    <location>
        <begin position="1"/>
        <end position="449"/>
    </location>
</feature>
<feature type="compositionally biased region" description="Polar residues" evidence="7">
    <location>
        <begin position="216"/>
        <end position="226"/>
    </location>
</feature>
<reference evidence="11" key="1">
    <citation type="journal article" date="2017" name="Nat. Microbiol.">
        <title>Global analysis of biosynthetic gene clusters reveals vast potential of secondary metabolite production in Penicillium species.</title>
        <authorList>
            <person name="Nielsen J.C."/>
            <person name="Grijseels S."/>
            <person name="Prigent S."/>
            <person name="Ji B."/>
            <person name="Dainat J."/>
            <person name="Nielsen K.F."/>
            <person name="Frisvad J.C."/>
            <person name="Workman M."/>
            <person name="Nielsen J."/>
        </authorList>
    </citation>
    <scope>NUCLEOTIDE SEQUENCE [LARGE SCALE GENOMIC DNA]</scope>
    <source>
        <strain evidence="11">IBT 31811</strain>
    </source>
</reference>
<evidence type="ECO:0000256" key="4">
    <source>
        <dbReference type="ARBA" id="ARBA00022692"/>
    </source>
</evidence>
<keyword evidence="6 8" id="KW-0472">Membrane</keyword>
<evidence type="ECO:0000256" key="7">
    <source>
        <dbReference type="SAM" id="MobiDB-lite"/>
    </source>
</evidence>
<feature type="compositionally biased region" description="Low complexity" evidence="7">
    <location>
        <begin position="202"/>
        <end position="215"/>
    </location>
</feature>
<comment type="subcellular location">
    <subcellularLocation>
        <location evidence="1">Membrane</location>
        <topology evidence="1">Multi-pass membrane protein</topology>
    </subcellularLocation>
</comment>
<dbReference type="InterPro" id="IPR020846">
    <property type="entry name" value="MFS_dom"/>
</dbReference>
<protein>
    <recommendedName>
        <fullName evidence="9">Major facilitator superfamily (MFS) profile domain-containing protein</fullName>
    </recommendedName>
</protein>
<dbReference type="InterPro" id="IPR036259">
    <property type="entry name" value="MFS_trans_sf"/>
</dbReference>
<dbReference type="EMBL" id="MDYN01000001">
    <property type="protein sequence ID" value="OQD90633.1"/>
    <property type="molecule type" value="Genomic_DNA"/>
</dbReference>
<feature type="transmembrane region" description="Helical" evidence="8">
    <location>
        <begin position="159"/>
        <end position="179"/>
    </location>
</feature>
<evidence type="ECO:0000256" key="1">
    <source>
        <dbReference type="ARBA" id="ARBA00004141"/>
    </source>
</evidence>
<dbReference type="GO" id="GO:0022857">
    <property type="term" value="F:transmembrane transporter activity"/>
    <property type="evidence" value="ECO:0007669"/>
    <property type="project" value="InterPro"/>
</dbReference>
<dbReference type="PROSITE" id="PS50850">
    <property type="entry name" value="MFS"/>
    <property type="match status" value="1"/>
</dbReference>
<feature type="transmembrane region" description="Helical" evidence="8">
    <location>
        <begin position="74"/>
        <end position="95"/>
    </location>
</feature>
<feature type="transmembrane region" description="Helical" evidence="8">
    <location>
        <begin position="310"/>
        <end position="329"/>
    </location>
</feature>
<evidence type="ECO:0000256" key="5">
    <source>
        <dbReference type="ARBA" id="ARBA00022989"/>
    </source>
</evidence>
<dbReference type="Pfam" id="PF07690">
    <property type="entry name" value="MFS_1"/>
    <property type="match status" value="1"/>
</dbReference>